<keyword evidence="2" id="KW-1185">Reference proteome</keyword>
<evidence type="ECO:0000313" key="2">
    <source>
        <dbReference type="Proteomes" id="UP001204953"/>
    </source>
</evidence>
<reference evidence="1" key="1">
    <citation type="submission" date="2022-06" db="EMBL/GenBank/DDBJ databases">
        <title>New cyanobacteria of genus Symplocastrum in benthos of Lake Baikal.</title>
        <authorList>
            <person name="Sorokovikova E."/>
            <person name="Tikhonova I."/>
            <person name="Krasnopeev A."/>
            <person name="Evseev P."/>
            <person name="Gladkikh A."/>
            <person name="Belykh O."/>
        </authorList>
    </citation>
    <scope>NUCLEOTIDE SEQUENCE</scope>
    <source>
        <strain evidence="1">BBK-W-15</strain>
    </source>
</reference>
<dbReference type="Proteomes" id="UP001204953">
    <property type="component" value="Unassembled WGS sequence"/>
</dbReference>
<dbReference type="EMBL" id="JAMZMM010000005">
    <property type="protein sequence ID" value="MCP2727066.1"/>
    <property type="molecule type" value="Genomic_DNA"/>
</dbReference>
<proteinExistence type="predicted"/>
<dbReference type="PANTHER" id="PTHR41791">
    <property type="entry name" value="SSL7039 PROTEIN"/>
    <property type="match status" value="1"/>
</dbReference>
<comment type="caution">
    <text evidence="1">The sequence shown here is derived from an EMBL/GenBank/DDBJ whole genome shotgun (WGS) entry which is preliminary data.</text>
</comment>
<dbReference type="InterPro" id="IPR009241">
    <property type="entry name" value="HigB-like"/>
</dbReference>
<dbReference type="PIRSF" id="PIRSF028744">
    <property type="entry name" value="Addict_mod_HI1419"/>
    <property type="match status" value="1"/>
</dbReference>
<dbReference type="PANTHER" id="PTHR41791:SF1">
    <property type="entry name" value="SSL7039 PROTEIN"/>
    <property type="match status" value="1"/>
</dbReference>
<name>A0AAE3KKY4_9CYAN</name>
<organism evidence="1 2">
    <name type="scientific">Limnofasciculus baicalensis BBK-W-15</name>
    <dbReference type="NCBI Taxonomy" id="2699891"/>
    <lineage>
        <taxon>Bacteria</taxon>
        <taxon>Bacillati</taxon>
        <taxon>Cyanobacteriota</taxon>
        <taxon>Cyanophyceae</taxon>
        <taxon>Coleofasciculales</taxon>
        <taxon>Coleofasciculaceae</taxon>
        <taxon>Limnofasciculus</taxon>
        <taxon>Limnofasciculus baicalensis</taxon>
    </lineage>
</organism>
<dbReference type="RefSeq" id="WP_254009883.1">
    <property type="nucleotide sequence ID" value="NZ_JAMZMM010000005.1"/>
</dbReference>
<evidence type="ECO:0000313" key="1">
    <source>
        <dbReference type="EMBL" id="MCP2727066.1"/>
    </source>
</evidence>
<gene>
    <name evidence="1" type="ORF">NJ959_01065</name>
</gene>
<dbReference type="Pfam" id="PF05973">
    <property type="entry name" value="Gp49"/>
    <property type="match status" value="1"/>
</dbReference>
<accession>A0AAE3KKY4</accession>
<protein>
    <submittedName>
        <fullName evidence="1">Type II toxin-antitoxin system RelE/ParE family toxin</fullName>
    </submittedName>
</protein>
<dbReference type="AlphaFoldDB" id="A0AAE3KKY4"/>
<dbReference type="InterPro" id="IPR014056">
    <property type="entry name" value="TypeIITA-like_toxin_pred"/>
</dbReference>
<dbReference type="NCBIfam" id="TIGR02683">
    <property type="entry name" value="upstrm_HI1419"/>
    <property type="match status" value="1"/>
</dbReference>
<sequence>MTSIEIKLLETDEGKVPFEEWYNSLKDKVTKVKIRRRLDRIELGNFGDTESLGEGVYELRIHFGAGYRIYFTRVGNVIVVLLGGGDKSTQKRDIAKAKEMWQRYKNEAERYVRKLGL</sequence>